<dbReference type="RefSeq" id="WP_153086589.1">
    <property type="nucleotide sequence ID" value="NZ_VZAM01000049.1"/>
</dbReference>
<dbReference type="EMBL" id="VZCR01000076">
    <property type="protein sequence ID" value="MQN32558.1"/>
    <property type="molecule type" value="Genomic_DNA"/>
</dbReference>
<dbReference type="AlphaFoldDB" id="A0AAW9TCP6"/>
<comment type="caution">
    <text evidence="1">The sequence shown here is derived from an EMBL/GenBank/DDBJ whole genome shotgun (WGS) entry which is preliminary data.</text>
</comment>
<organism evidence="1 2">
    <name type="scientific">Segatella copri</name>
    <dbReference type="NCBI Taxonomy" id="165179"/>
    <lineage>
        <taxon>Bacteria</taxon>
        <taxon>Pseudomonadati</taxon>
        <taxon>Bacteroidota</taxon>
        <taxon>Bacteroidia</taxon>
        <taxon>Bacteroidales</taxon>
        <taxon>Prevotellaceae</taxon>
        <taxon>Segatella</taxon>
    </lineage>
</organism>
<evidence type="ECO:0000313" key="1">
    <source>
        <dbReference type="EMBL" id="MQN32558.1"/>
    </source>
</evidence>
<dbReference type="Proteomes" id="UP000420707">
    <property type="component" value="Unassembled WGS sequence"/>
</dbReference>
<proteinExistence type="predicted"/>
<protein>
    <submittedName>
        <fullName evidence="1">Uncharacterized protein</fullName>
    </submittedName>
</protein>
<reference evidence="2" key="1">
    <citation type="submission" date="2019-09" db="EMBL/GenBank/DDBJ databases">
        <title>Distinct polysaccharide growth profiles of human intestinal Prevotella copri isolates.</title>
        <authorList>
            <person name="Fehlner-Peach H."/>
            <person name="Magnabosco C."/>
            <person name="Raghavan V."/>
            <person name="Scher J.U."/>
            <person name="Tett A."/>
            <person name="Cox L.M."/>
            <person name="Gottsegen C."/>
            <person name="Watters A."/>
            <person name="Wiltshire- Gordon J.D."/>
            <person name="Segata N."/>
            <person name="Bonneau R."/>
            <person name="Littman D.R."/>
        </authorList>
    </citation>
    <scope>NUCLEOTIDE SEQUENCE [LARGE SCALE GENOMIC DNA]</scope>
    <source>
        <strain evidence="2">iAP146</strain>
    </source>
</reference>
<gene>
    <name evidence="1" type="ORF">F7D90_11500</name>
</gene>
<name>A0AAW9TCP6_9BACT</name>
<accession>A0AAW9TCP6</accession>
<evidence type="ECO:0000313" key="2">
    <source>
        <dbReference type="Proteomes" id="UP000420707"/>
    </source>
</evidence>
<sequence>MPFSHWEFNAFIHENEFCRLLYDFLEDNQDQVLHKDNDDLLTILYEAYRISGGIMSQAASGCHIDDYIKYVRAEYEGMTNVILATVWAILSLQSNIAQSLRPAVCPLRNVVYGDKFFRLINRFVSSVKRSERHLEIQFPHDMLIIDSDSVSAEESMAQAHQAVESIKAKTDTSIQQTLIFPHVEQFNNNPDKVINQIKNK</sequence>